<dbReference type="Proteomes" id="UP001243717">
    <property type="component" value="Unassembled WGS sequence"/>
</dbReference>
<keyword evidence="7" id="KW-1185">Reference proteome</keyword>
<reference evidence="6 7" key="1">
    <citation type="submission" date="2023-04" db="EMBL/GenBank/DDBJ databases">
        <title>A novel bacteria isolated from coastal sediment.</title>
        <authorList>
            <person name="Liu X.-J."/>
            <person name="Du Z.-J."/>
        </authorList>
    </citation>
    <scope>NUCLEOTIDE SEQUENCE [LARGE SCALE GENOMIC DNA]</scope>
    <source>
        <strain evidence="6 7">SDUM461004</strain>
    </source>
</reference>
<protein>
    <submittedName>
        <fullName evidence="6">Dihydrodipicolinate synthase family protein</fullName>
    </submittedName>
</protein>
<evidence type="ECO:0000256" key="2">
    <source>
        <dbReference type="ARBA" id="ARBA00022490"/>
    </source>
</evidence>
<dbReference type="SUPFAM" id="SSF51569">
    <property type="entry name" value="Aldolase"/>
    <property type="match status" value="1"/>
</dbReference>
<keyword evidence="4" id="KW-0119">Carbohydrate metabolism</keyword>
<dbReference type="SMART" id="SM01130">
    <property type="entry name" value="DHDPS"/>
    <property type="match status" value="1"/>
</dbReference>
<evidence type="ECO:0000256" key="1">
    <source>
        <dbReference type="ARBA" id="ARBA00004496"/>
    </source>
</evidence>
<dbReference type="PANTHER" id="PTHR12128:SF21">
    <property type="entry name" value="N-ACETYLNEURAMINATE LYASE"/>
    <property type="match status" value="1"/>
</dbReference>
<sequence length="306" mass="33569">MKSNSSNKTHGLIAAALTPFEDNGELAINRIPKLRDFLITRGVKGVFIGGTTGEWPSLTTDERLQLSEAWLTQRKAGLKVFVHVGHVSVREAQRLASQAEELGADSITAVAPLIFKPTTVDGLVDYCSSIAQAAPSLPFYFYHFPALTGMTASGLEILRKATERIPNFRGLKYTHETLADYAECVQCKDGAYDILYGRDEMLLPSLSVGARAAIGSTYNYGSPLSCKIIEAVEAGKYDEARIWQNRANRVLEIADQHGGGKSMMRVLGCDCGPYRAPQTNVSDAIITNLRSELKKENLWHSLQTEN</sequence>
<name>A0ABU1AN17_9BACT</name>
<dbReference type="PANTHER" id="PTHR12128">
    <property type="entry name" value="DIHYDRODIPICOLINATE SYNTHASE"/>
    <property type="match status" value="1"/>
</dbReference>
<organism evidence="6 7">
    <name type="scientific">Thalassobacterium sedimentorum</name>
    <dbReference type="NCBI Taxonomy" id="3041258"/>
    <lineage>
        <taxon>Bacteria</taxon>
        <taxon>Pseudomonadati</taxon>
        <taxon>Verrucomicrobiota</taxon>
        <taxon>Opitutia</taxon>
        <taxon>Puniceicoccales</taxon>
        <taxon>Coraliomargaritaceae</taxon>
        <taxon>Thalassobacterium</taxon>
    </lineage>
</organism>
<evidence type="ECO:0000313" key="7">
    <source>
        <dbReference type="Proteomes" id="UP001243717"/>
    </source>
</evidence>
<dbReference type="Pfam" id="PF00701">
    <property type="entry name" value="DHDPS"/>
    <property type="match status" value="1"/>
</dbReference>
<dbReference type="InterPro" id="IPR002220">
    <property type="entry name" value="DapA-like"/>
</dbReference>
<dbReference type="Gene3D" id="3.20.20.70">
    <property type="entry name" value="Aldolase class I"/>
    <property type="match status" value="1"/>
</dbReference>
<evidence type="ECO:0000256" key="4">
    <source>
        <dbReference type="ARBA" id="ARBA00023277"/>
    </source>
</evidence>
<keyword evidence="3 5" id="KW-0456">Lyase</keyword>
<dbReference type="PIRSF" id="PIRSF001365">
    <property type="entry name" value="DHDPS"/>
    <property type="match status" value="1"/>
</dbReference>
<dbReference type="InterPro" id="IPR013785">
    <property type="entry name" value="Aldolase_TIM"/>
</dbReference>
<accession>A0ABU1AN17</accession>
<proteinExistence type="inferred from homology"/>
<gene>
    <name evidence="6" type="ORF">QEH59_17015</name>
</gene>
<comment type="subcellular location">
    <subcellularLocation>
        <location evidence="1">Cytoplasm</location>
    </subcellularLocation>
</comment>
<dbReference type="RefSeq" id="WP_308986579.1">
    <property type="nucleotide sequence ID" value="NZ_JARXIC010000048.1"/>
</dbReference>
<evidence type="ECO:0000313" key="6">
    <source>
        <dbReference type="EMBL" id="MDQ8196139.1"/>
    </source>
</evidence>
<keyword evidence="2" id="KW-0963">Cytoplasm</keyword>
<evidence type="ECO:0000256" key="5">
    <source>
        <dbReference type="PIRNR" id="PIRNR001365"/>
    </source>
</evidence>
<evidence type="ECO:0000256" key="3">
    <source>
        <dbReference type="ARBA" id="ARBA00023239"/>
    </source>
</evidence>
<comment type="caution">
    <text evidence="6">The sequence shown here is derived from an EMBL/GenBank/DDBJ whole genome shotgun (WGS) entry which is preliminary data.</text>
</comment>
<comment type="similarity">
    <text evidence="5">Belongs to the DapA family.</text>
</comment>
<dbReference type="EMBL" id="JARXIC010000048">
    <property type="protein sequence ID" value="MDQ8196139.1"/>
    <property type="molecule type" value="Genomic_DNA"/>
</dbReference>
<dbReference type="PRINTS" id="PR00146">
    <property type="entry name" value="DHPICSNTHASE"/>
</dbReference>